<feature type="transmembrane region" description="Helical" evidence="4">
    <location>
        <begin position="213"/>
        <end position="231"/>
    </location>
</feature>
<comment type="similarity">
    <text evidence="2">Belongs to the major facilitator superfamily. Monocarboxylate porter (TC 2.A.1.13) family.</text>
</comment>
<accession>A0A2J6TQN8</accession>
<organism evidence="6 7">
    <name type="scientific">Hyaloscypha bicolor E</name>
    <dbReference type="NCBI Taxonomy" id="1095630"/>
    <lineage>
        <taxon>Eukaryota</taxon>
        <taxon>Fungi</taxon>
        <taxon>Dikarya</taxon>
        <taxon>Ascomycota</taxon>
        <taxon>Pezizomycotina</taxon>
        <taxon>Leotiomycetes</taxon>
        <taxon>Helotiales</taxon>
        <taxon>Hyaloscyphaceae</taxon>
        <taxon>Hyaloscypha</taxon>
        <taxon>Hyaloscypha bicolor</taxon>
    </lineage>
</organism>
<evidence type="ECO:0000313" key="7">
    <source>
        <dbReference type="Proteomes" id="UP000235371"/>
    </source>
</evidence>
<evidence type="ECO:0000313" key="6">
    <source>
        <dbReference type="EMBL" id="PMD65322.1"/>
    </source>
</evidence>
<evidence type="ECO:0000256" key="4">
    <source>
        <dbReference type="SAM" id="Phobius"/>
    </source>
</evidence>
<feature type="transmembrane region" description="Helical" evidence="4">
    <location>
        <begin position="378"/>
        <end position="398"/>
    </location>
</feature>
<keyword evidence="4" id="KW-0472">Membrane</keyword>
<dbReference type="Pfam" id="PF07690">
    <property type="entry name" value="MFS_1"/>
    <property type="match status" value="1"/>
</dbReference>
<feature type="compositionally biased region" description="Low complexity" evidence="3">
    <location>
        <begin position="1"/>
        <end position="14"/>
    </location>
</feature>
<feature type="domain" description="Major facilitator superfamily (MFS) profile" evidence="5">
    <location>
        <begin position="256"/>
        <end position="455"/>
    </location>
</feature>
<dbReference type="OrthoDB" id="2213137at2759"/>
<dbReference type="InterPro" id="IPR050327">
    <property type="entry name" value="Proton-linked_MCT"/>
</dbReference>
<comment type="subcellular location">
    <subcellularLocation>
        <location evidence="1">Membrane</location>
        <topology evidence="1">Multi-pass membrane protein</topology>
    </subcellularLocation>
</comment>
<dbReference type="InterPro" id="IPR011701">
    <property type="entry name" value="MFS"/>
</dbReference>
<evidence type="ECO:0000256" key="1">
    <source>
        <dbReference type="ARBA" id="ARBA00004141"/>
    </source>
</evidence>
<dbReference type="InterPro" id="IPR036259">
    <property type="entry name" value="MFS_trans_sf"/>
</dbReference>
<dbReference type="GO" id="GO:0022857">
    <property type="term" value="F:transmembrane transporter activity"/>
    <property type="evidence" value="ECO:0007669"/>
    <property type="project" value="InterPro"/>
</dbReference>
<gene>
    <name evidence="6" type="ORF">K444DRAFT_640271</name>
</gene>
<dbReference type="RefSeq" id="XP_024742226.1">
    <property type="nucleotide sequence ID" value="XM_024884476.1"/>
</dbReference>
<dbReference type="AlphaFoldDB" id="A0A2J6TQN8"/>
<name>A0A2J6TQN8_9HELO</name>
<sequence length="455" mass="48703">MDSSRSSQRPTTSQKPLGVSTETDIETGPREVRSSLGSQGGVVVSEDSLKLPKVDGGKDAWLFLVGCFVFEALVWGFPFSFGVFETYYTNNLPFSQHPSGIAAIGTCSSGGMYLIAPLTLYILEAWPSLRRLSSIFGLTIVVTALIASSFSTQVCHLILTFLYAPTMFYLDEWFINKKGLAFGIMWAGVGTSGVIFPFLLTTLLDAHGFATSLRVWAIAMLVLCLPLIHFVKPRLPTPAPPLLRQPISYAFLFTRTHVTLQLCNILEGLGFFLPAIYLPSYAQSLSLQPIAGTALLATLNIFSVLGSIGMGFLCDRLCVHTVIAISTAGATLSVFLLWGLATELPLLVVFAATYGFFAGGFSATWAGMMKEVQRVSTGARMGTLMGLFAAGRGVGAVLSGPVSEVLMRKDHLGGGGEDGRGARFGYGTRYGVLIVFTGVSAGFGLLCFGAKRRVV</sequence>
<keyword evidence="4" id="KW-0812">Transmembrane</keyword>
<dbReference type="GeneID" id="36592553"/>
<dbReference type="EMBL" id="KZ613746">
    <property type="protein sequence ID" value="PMD65322.1"/>
    <property type="molecule type" value="Genomic_DNA"/>
</dbReference>
<keyword evidence="7" id="KW-1185">Reference proteome</keyword>
<dbReference type="PANTHER" id="PTHR11360:SF287">
    <property type="entry name" value="MFS MONOCARBOXYLATE TRANSPORTER"/>
    <property type="match status" value="1"/>
</dbReference>
<dbReference type="InterPro" id="IPR020846">
    <property type="entry name" value="MFS_dom"/>
</dbReference>
<evidence type="ECO:0000256" key="3">
    <source>
        <dbReference type="SAM" id="MobiDB-lite"/>
    </source>
</evidence>
<feature type="transmembrane region" description="Helical" evidence="4">
    <location>
        <begin position="287"/>
        <end position="305"/>
    </location>
</feature>
<reference evidence="6 7" key="1">
    <citation type="submission" date="2016-04" db="EMBL/GenBank/DDBJ databases">
        <title>A degradative enzymes factory behind the ericoid mycorrhizal symbiosis.</title>
        <authorList>
            <consortium name="DOE Joint Genome Institute"/>
            <person name="Martino E."/>
            <person name="Morin E."/>
            <person name="Grelet G."/>
            <person name="Kuo A."/>
            <person name="Kohler A."/>
            <person name="Daghino S."/>
            <person name="Barry K."/>
            <person name="Choi C."/>
            <person name="Cichocki N."/>
            <person name="Clum A."/>
            <person name="Copeland A."/>
            <person name="Hainaut M."/>
            <person name="Haridas S."/>
            <person name="Labutti K."/>
            <person name="Lindquist E."/>
            <person name="Lipzen A."/>
            <person name="Khouja H.-R."/>
            <person name="Murat C."/>
            <person name="Ohm R."/>
            <person name="Olson A."/>
            <person name="Spatafora J."/>
            <person name="Veneault-Fourrey C."/>
            <person name="Henrissat B."/>
            <person name="Grigoriev I."/>
            <person name="Martin F."/>
            <person name="Perotto S."/>
        </authorList>
    </citation>
    <scope>NUCLEOTIDE SEQUENCE [LARGE SCALE GENOMIC DNA]</scope>
    <source>
        <strain evidence="6 7">E</strain>
    </source>
</reference>
<dbReference type="SUPFAM" id="SSF103473">
    <property type="entry name" value="MFS general substrate transporter"/>
    <property type="match status" value="1"/>
</dbReference>
<dbReference type="Proteomes" id="UP000235371">
    <property type="component" value="Unassembled WGS sequence"/>
</dbReference>
<feature type="transmembrane region" description="Helical" evidence="4">
    <location>
        <begin position="317"/>
        <end position="338"/>
    </location>
</feature>
<dbReference type="InParanoid" id="A0A2J6TQN8"/>
<feature type="region of interest" description="Disordered" evidence="3">
    <location>
        <begin position="1"/>
        <end position="39"/>
    </location>
</feature>
<evidence type="ECO:0000256" key="2">
    <source>
        <dbReference type="ARBA" id="ARBA00006727"/>
    </source>
</evidence>
<feature type="transmembrane region" description="Helical" evidence="4">
    <location>
        <begin position="135"/>
        <end position="159"/>
    </location>
</feature>
<keyword evidence="4" id="KW-1133">Transmembrane helix</keyword>
<feature type="transmembrane region" description="Helical" evidence="4">
    <location>
        <begin position="101"/>
        <end position="123"/>
    </location>
</feature>
<feature type="transmembrane region" description="Helical" evidence="4">
    <location>
        <begin position="179"/>
        <end position="201"/>
    </location>
</feature>
<dbReference type="PROSITE" id="PS50850">
    <property type="entry name" value="MFS"/>
    <property type="match status" value="1"/>
</dbReference>
<dbReference type="Gene3D" id="1.20.1250.20">
    <property type="entry name" value="MFS general substrate transporter like domains"/>
    <property type="match status" value="2"/>
</dbReference>
<proteinExistence type="inferred from homology"/>
<dbReference type="PANTHER" id="PTHR11360">
    <property type="entry name" value="MONOCARBOXYLATE TRANSPORTER"/>
    <property type="match status" value="1"/>
</dbReference>
<dbReference type="GO" id="GO:0016020">
    <property type="term" value="C:membrane"/>
    <property type="evidence" value="ECO:0007669"/>
    <property type="project" value="UniProtKB-SubCell"/>
</dbReference>
<protein>
    <submittedName>
        <fullName evidence="6">MFS general substrate transporter</fullName>
    </submittedName>
</protein>
<evidence type="ECO:0000259" key="5">
    <source>
        <dbReference type="PROSITE" id="PS50850"/>
    </source>
</evidence>
<feature type="transmembrane region" description="Helical" evidence="4">
    <location>
        <begin position="344"/>
        <end position="366"/>
    </location>
</feature>
<feature type="transmembrane region" description="Helical" evidence="4">
    <location>
        <begin position="60"/>
        <end position="81"/>
    </location>
</feature>
<feature type="transmembrane region" description="Helical" evidence="4">
    <location>
        <begin position="430"/>
        <end position="450"/>
    </location>
</feature>